<accession>A0A6A4H749</accession>
<protein>
    <submittedName>
        <fullName evidence="2">Uncharacterized protein</fullName>
    </submittedName>
</protein>
<feature type="compositionally biased region" description="Basic residues" evidence="1">
    <location>
        <begin position="208"/>
        <end position="217"/>
    </location>
</feature>
<feature type="compositionally biased region" description="Polar residues" evidence="1">
    <location>
        <begin position="14"/>
        <end position="32"/>
    </location>
</feature>
<evidence type="ECO:0000256" key="1">
    <source>
        <dbReference type="SAM" id="MobiDB-lite"/>
    </source>
</evidence>
<dbReference type="AlphaFoldDB" id="A0A6A4H749"/>
<feature type="compositionally biased region" description="Polar residues" evidence="1">
    <location>
        <begin position="40"/>
        <end position="49"/>
    </location>
</feature>
<dbReference type="Proteomes" id="UP000799118">
    <property type="component" value="Unassembled WGS sequence"/>
</dbReference>
<feature type="compositionally biased region" description="Polar residues" evidence="1">
    <location>
        <begin position="57"/>
        <end position="69"/>
    </location>
</feature>
<proteinExistence type="predicted"/>
<dbReference type="EMBL" id="ML769569">
    <property type="protein sequence ID" value="KAE9393550.1"/>
    <property type="molecule type" value="Genomic_DNA"/>
</dbReference>
<name>A0A6A4H749_9AGAR</name>
<gene>
    <name evidence="2" type="ORF">BT96DRAFT_999327</name>
</gene>
<feature type="compositionally biased region" description="Acidic residues" evidence="1">
    <location>
        <begin position="186"/>
        <end position="196"/>
    </location>
</feature>
<feature type="compositionally biased region" description="Low complexity" evidence="1">
    <location>
        <begin position="197"/>
        <end position="207"/>
    </location>
</feature>
<dbReference type="OrthoDB" id="3224221at2759"/>
<organism evidence="2 3">
    <name type="scientific">Gymnopus androsaceus JB14</name>
    <dbReference type="NCBI Taxonomy" id="1447944"/>
    <lineage>
        <taxon>Eukaryota</taxon>
        <taxon>Fungi</taxon>
        <taxon>Dikarya</taxon>
        <taxon>Basidiomycota</taxon>
        <taxon>Agaricomycotina</taxon>
        <taxon>Agaricomycetes</taxon>
        <taxon>Agaricomycetidae</taxon>
        <taxon>Agaricales</taxon>
        <taxon>Marasmiineae</taxon>
        <taxon>Omphalotaceae</taxon>
        <taxon>Gymnopus</taxon>
    </lineage>
</organism>
<reference evidence="2" key="1">
    <citation type="journal article" date="2019" name="Environ. Microbiol.">
        <title>Fungal ecological strategies reflected in gene transcription - a case study of two litter decomposers.</title>
        <authorList>
            <person name="Barbi F."/>
            <person name="Kohler A."/>
            <person name="Barry K."/>
            <person name="Baskaran P."/>
            <person name="Daum C."/>
            <person name="Fauchery L."/>
            <person name="Ihrmark K."/>
            <person name="Kuo A."/>
            <person name="LaButti K."/>
            <person name="Lipzen A."/>
            <person name="Morin E."/>
            <person name="Grigoriev I.V."/>
            <person name="Henrissat B."/>
            <person name="Lindahl B."/>
            <person name="Martin F."/>
        </authorList>
    </citation>
    <scope>NUCLEOTIDE SEQUENCE</scope>
    <source>
        <strain evidence="2">JB14</strain>
    </source>
</reference>
<evidence type="ECO:0000313" key="2">
    <source>
        <dbReference type="EMBL" id="KAE9393550.1"/>
    </source>
</evidence>
<sequence length="517" mass="58060">MSDSDIPMSEEYATASSRGEDSNSQPGPSQPTRGAASVADASQNQSTFMLHNPFAASPTQQTPFLAQSTPFQIRQAPFATPSTPLAASSIIRQDIYAGPNDKGKRRALEEPSTPSPLQDFIDTAQQHFTSQNEQWSTVADKMHQASVALERNADVLDRLMGIEQGSSNCDEQRRKERVSSNQSEENKDDADDEFDDSPSPSSPQRQKPGVKSKAKKKAPSEQLLQREYVCNWLKMLIGEFTDPLENKVSQAEAKAFEQEFATDPLKRPCTIDNFRYFLDGGPRSAWNIGASYVLLDFIEQKRLIDVSTSIARGAVREAFLARIKTLRGEYLKLAKSGRNASSQEPIQSKISAKLFHQRRAILESLTGLQRFLVYYDRLGIESISSDKEDTSMGKDRIQFKVTNPPWRNTHVGQFYRKLDWCHLESRLVRDGLLGPHFGKGAPPRVREYTAQASTSQSYVRGLPYNFYDATWLENQESGWFNGGRGLVNEIICPSRDKVDLKFPKQLEDALKCYGYQA</sequence>
<feature type="region of interest" description="Disordered" evidence="1">
    <location>
        <begin position="163"/>
        <end position="219"/>
    </location>
</feature>
<evidence type="ECO:0000313" key="3">
    <source>
        <dbReference type="Proteomes" id="UP000799118"/>
    </source>
</evidence>
<feature type="region of interest" description="Disordered" evidence="1">
    <location>
        <begin position="1"/>
        <end position="69"/>
    </location>
</feature>
<keyword evidence="3" id="KW-1185">Reference proteome</keyword>
<feature type="region of interest" description="Disordered" evidence="1">
    <location>
        <begin position="93"/>
        <end position="122"/>
    </location>
</feature>